<geneLocation type="plasmid" evidence="4 5">
    <name>unnamed7</name>
</geneLocation>
<evidence type="ECO:0000313" key="4">
    <source>
        <dbReference type="EMBL" id="QKS54816.1"/>
    </source>
</evidence>
<dbReference type="InterPro" id="IPR009003">
    <property type="entry name" value="Peptidase_S1_PA"/>
</dbReference>
<dbReference type="SUPFAM" id="SSF50494">
    <property type="entry name" value="Trypsin-like serine proteases"/>
    <property type="match status" value="1"/>
</dbReference>
<accession>A0A6N1AT87</accession>
<dbReference type="InterPro" id="IPR033116">
    <property type="entry name" value="TRYPSIN_SER"/>
</dbReference>
<organism evidence="4 5">
    <name type="scientific">Azospirillum oryzae</name>
    <dbReference type="NCBI Taxonomy" id="286727"/>
    <lineage>
        <taxon>Bacteria</taxon>
        <taxon>Pseudomonadati</taxon>
        <taxon>Pseudomonadota</taxon>
        <taxon>Alphaproteobacteria</taxon>
        <taxon>Rhodospirillales</taxon>
        <taxon>Azospirillaceae</taxon>
        <taxon>Azospirillum</taxon>
    </lineage>
</organism>
<dbReference type="PRINTS" id="PR00722">
    <property type="entry name" value="CHYMOTRYPSIN"/>
</dbReference>
<dbReference type="InterPro" id="IPR001254">
    <property type="entry name" value="Trypsin_dom"/>
</dbReference>
<dbReference type="KEGG" id="aoz:HUE56_30455"/>
<dbReference type="EMBL" id="CP054622">
    <property type="protein sequence ID" value="QKS54816.1"/>
    <property type="molecule type" value="Genomic_DNA"/>
</dbReference>
<proteinExistence type="predicted"/>
<protein>
    <submittedName>
        <fullName evidence="4">Trypsin-like serine protease</fullName>
    </submittedName>
</protein>
<reference evidence="4 5" key="1">
    <citation type="submission" date="2020-06" db="EMBL/GenBank/DDBJ databases">
        <title>Complete genome of Azosprillum oryzae KACC14407.</title>
        <authorList>
            <person name="Kim M."/>
            <person name="Park Y.-J."/>
            <person name="Shin J.-H."/>
        </authorList>
    </citation>
    <scope>NUCLEOTIDE SEQUENCE [LARGE SCALE GENOMIC DNA]</scope>
    <source>
        <strain evidence="4 5">KACC 14407</strain>
        <plasmid evidence="4 5">unnamed7</plasmid>
    </source>
</reference>
<dbReference type="GO" id="GO:0006508">
    <property type="term" value="P:proteolysis"/>
    <property type="evidence" value="ECO:0007669"/>
    <property type="project" value="UniProtKB-KW"/>
</dbReference>
<dbReference type="GO" id="GO:0004252">
    <property type="term" value="F:serine-type endopeptidase activity"/>
    <property type="evidence" value="ECO:0007669"/>
    <property type="project" value="InterPro"/>
</dbReference>
<dbReference type="Pfam" id="PF00089">
    <property type="entry name" value="Trypsin"/>
    <property type="match status" value="1"/>
</dbReference>
<dbReference type="PROSITE" id="PS50240">
    <property type="entry name" value="TRYPSIN_DOM"/>
    <property type="match status" value="1"/>
</dbReference>
<keyword evidence="2 4" id="KW-0645">Protease</keyword>
<name>A0A6N1AT87_9PROT</name>
<dbReference type="Gene3D" id="2.40.10.10">
    <property type="entry name" value="Trypsin-like serine proteases"/>
    <property type="match status" value="1"/>
</dbReference>
<evidence type="ECO:0000256" key="1">
    <source>
        <dbReference type="ARBA" id="ARBA00023157"/>
    </source>
</evidence>
<keyword evidence="2" id="KW-0720">Serine protease</keyword>
<sequence>MVLKFAPVSAHAIEGGRAASGGAAFAANVVALYNHETSEFCSGVLITTTAVLTAAHCATMHDKISVLLDVPARGQAGQDTARPVLRSIPHPGWIARRQVPIDRGDLALLLLAAPVPASYRPAVLLDRTASTGSGLVGPGQGFHGILAGYGSATWSVASGVGRLRHLDLEAVLWTWGKTEFLMETKDGSGCDGDSGGPLYLHTPSGGLAVVAIISRSLLSYGPRVCSHRLGLTDLTPYRQWIDEVLVMHGSGFATWLELPRLPKLPDTSHHHRQS</sequence>
<dbReference type="InterPro" id="IPR001314">
    <property type="entry name" value="Peptidase_S1A"/>
</dbReference>
<dbReference type="PROSITE" id="PS00134">
    <property type="entry name" value="TRYPSIN_HIS"/>
    <property type="match status" value="1"/>
</dbReference>
<feature type="domain" description="Peptidase S1" evidence="3">
    <location>
        <begin position="13"/>
        <end position="246"/>
    </location>
</feature>
<dbReference type="AlphaFoldDB" id="A0A6N1AT87"/>
<keyword evidence="2" id="KW-0378">Hydrolase</keyword>
<dbReference type="RefSeq" id="WP_169055110.1">
    <property type="nucleotide sequence ID" value="NZ_BSOV01000001.1"/>
</dbReference>
<keyword evidence="5" id="KW-1185">Reference proteome</keyword>
<dbReference type="PANTHER" id="PTHR24256">
    <property type="entry name" value="TRYPTASE-RELATED"/>
    <property type="match status" value="1"/>
</dbReference>
<evidence type="ECO:0000256" key="2">
    <source>
        <dbReference type="RuleBase" id="RU363034"/>
    </source>
</evidence>
<dbReference type="Proteomes" id="UP000509702">
    <property type="component" value="Plasmid unnamed7"/>
</dbReference>
<gene>
    <name evidence="4" type="ORF">HUE56_30455</name>
</gene>
<dbReference type="PROSITE" id="PS00135">
    <property type="entry name" value="TRYPSIN_SER"/>
    <property type="match status" value="1"/>
</dbReference>
<keyword evidence="1" id="KW-1015">Disulfide bond</keyword>
<dbReference type="InterPro" id="IPR043504">
    <property type="entry name" value="Peptidase_S1_PA_chymotrypsin"/>
</dbReference>
<dbReference type="SMART" id="SM00020">
    <property type="entry name" value="Tryp_SPc"/>
    <property type="match status" value="1"/>
</dbReference>
<evidence type="ECO:0000259" key="3">
    <source>
        <dbReference type="PROSITE" id="PS50240"/>
    </source>
</evidence>
<dbReference type="InterPro" id="IPR018114">
    <property type="entry name" value="TRYPSIN_HIS"/>
</dbReference>
<evidence type="ECO:0000313" key="5">
    <source>
        <dbReference type="Proteomes" id="UP000509702"/>
    </source>
</evidence>
<keyword evidence="4" id="KW-0614">Plasmid</keyword>
<dbReference type="InterPro" id="IPR051487">
    <property type="entry name" value="Ser/Thr_Proteases_Immune/Dev"/>
</dbReference>